<gene>
    <name evidence="3" type="ordered locus">MTR_2g073300</name>
    <name evidence="4" type="ORF">MtrunA17_Chr2g0314631</name>
</gene>
<dbReference type="EnsemblPlants" id="KEH38551">
    <property type="protein sequence ID" value="KEH38551"/>
    <property type="gene ID" value="MTR_2g073300"/>
</dbReference>
<evidence type="ECO:0000313" key="3">
    <source>
        <dbReference type="EMBL" id="KEH38551.1"/>
    </source>
</evidence>
<dbReference type="AlphaFoldDB" id="A0A072VAB0"/>
<accession>A0A072VAB0</accession>
<dbReference type="Proteomes" id="UP000002051">
    <property type="component" value="Chromosome 2"/>
</dbReference>
<evidence type="ECO:0000313" key="6">
    <source>
        <dbReference type="Proteomes" id="UP000002051"/>
    </source>
</evidence>
<dbReference type="HOGENOM" id="CLU_181053_0_0_1"/>
<dbReference type="EMBL" id="PSQE01000002">
    <property type="protein sequence ID" value="RHN74836.1"/>
    <property type="molecule type" value="Genomic_DNA"/>
</dbReference>
<keyword evidence="6" id="KW-1185">Reference proteome</keyword>
<reference evidence="4" key="4">
    <citation type="journal article" date="2018" name="Nat. Plants">
        <title>Whole-genome landscape of Medicago truncatula symbiotic genes.</title>
        <authorList>
            <person name="Pecrix Y."/>
            <person name="Gamas P."/>
            <person name="Carrere S."/>
        </authorList>
    </citation>
    <scope>NUCLEOTIDE SEQUENCE</scope>
    <source>
        <tissue evidence="4">Leaves</tissue>
    </source>
</reference>
<reference evidence="5" key="3">
    <citation type="submission" date="2015-04" db="UniProtKB">
        <authorList>
            <consortium name="EnsemblPlants"/>
        </authorList>
    </citation>
    <scope>IDENTIFICATION</scope>
    <source>
        <strain evidence="5">cv. Jemalong A17</strain>
    </source>
</reference>
<name>A0A072VAB0_MEDTR</name>
<dbReference type="Gramene" id="rna10961">
    <property type="protein sequence ID" value="RHN74836.1"/>
    <property type="gene ID" value="gene10961"/>
</dbReference>
<dbReference type="Pfam" id="PF07127">
    <property type="entry name" value="Nodulin_late"/>
    <property type="match status" value="1"/>
</dbReference>
<evidence type="ECO:0000313" key="4">
    <source>
        <dbReference type="EMBL" id="RHN74836.1"/>
    </source>
</evidence>
<keyword evidence="1" id="KW-0732">Signal</keyword>
<dbReference type="EMBL" id="CM001218">
    <property type="protein sequence ID" value="KEH38551.1"/>
    <property type="molecule type" value="Genomic_DNA"/>
</dbReference>
<protein>
    <submittedName>
        <fullName evidence="3">Nodule Cysteine-Rich (NCR) secreted peptide</fullName>
    </submittedName>
    <submittedName>
        <fullName evidence="4">Putative Late nodulin</fullName>
    </submittedName>
</protein>
<organism evidence="3 6">
    <name type="scientific">Medicago truncatula</name>
    <name type="common">Barrel medic</name>
    <name type="synonym">Medicago tribuloides</name>
    <dbReference type="NCBI Taxonomy" id="3880"/>
    <lineage>
        <taxon>Eukaryota</taxon>
        <taxon>Viridiplantae</taxon>
        <taxon>Streptophyta</taxon>
        <taxon>Embryophyta</taxon>
        <taxon>Tracheophyta</taxon>
        <taxon>Spermatophyta</taxon>
        <taxon>Magnoliopsida</taxon>
        <taxon>eudicotyledons</taxon>
        <taxon>Gunneridae</taxon>
        <taxon>Pentapetalae</taxon>
        <taxon>rosids</taxon>
        <taxon>fabids</taxon>
        <taxon>Fabales</taxon>
        <taxon>Fabaceae</taxon>
        <taxon>Papilionoideae</taxon>
        <taxon>50 kb inversion clade</taxon>
        <taxon>NPAAA clade</taxon>
        <taxon>Hologalegina</taxon>
        <taxon>IRL clade</taxon>
        <taxon>Trifolieae</taxon>
        <taxon>Medicago</taxon>
    </lineage>
</organism>
<evidence type="ECO:0000313" key="5">
    <source>
        <dbReference type="EnsemblPlants" id="KEH38551"/>
    </source>
</evidence>
<dbReference type="Proteomes" id="UP000265566">
    <property type="component" value="Chromosome 2"/>
</dbReference>
<reference evidence="3 6" key="2">
    <citation type="journal article" date="2014" name="BMC Genomics">
        <title>An improved genome release (version Mt4.0) for the model legume Medicago truncatula.</title>
        <authorList>
            <person name="Tang H."/>
            <person name="Krishnakumar V."/>
            <person name="Bidwell S."/>
            <person name="Rosen B."/>
            <person name="Chan A."/>
            <person name="Zhou S."/>
            <person name="Gentzbittel L."/>
            <person name="Childs K.L."/>
            <person name="Yandell M."/>
            <person name="Gundlach H."/>
            <person name="Mayer K.F."/>
            <person name="Schwartz D.C."/>
            <person name="Town C.D."/>
        </authorList>
    </citation>
    <scope>GENOME REANNOTATION</scope>
    <source>
        <strain evidence="3">A17</strain>
        <strain evidence="5 6">cv. Jemalong A17</strain>
    </source>
</reference>
<reference evidence="3 6" key="1">
    <citation type="journal article" date="2011" name="Nature">
        <title>The Medicago genome provides insight into the evolution of rhizobial symbioses.</title>
        <authorList>
            <person name="Young N.D."/>
            <person name="Debelle F."/>
            <person name="Oldroyd G.E."/>
            <person name="Geurts R."/>
            <person name="Cannon S.B."/>
            <person name="Udvardi M.K."/>
            <person name="Benedito V.A."/>
            <person name="Mayer K.F."/>
            <person name="Gouzy J."/>
            <person name="Schoof H."/>
            <person name="Van de Peer Y."/>
            <person name="Proost S."/>
            <person name="Cook D.R."/>
            <person name="Meyers B.C."/>
            <person name="Spannagl M."/>
            <person name="Cheung F."/>
            <person name="De Mita S."/>
            <person name="Krishnakumar V."/>
            <person name="Gundlach H."/>
            <person name="Zhou S."/>
            <person name="Mudge J."/>
            <person name="Bharti A.K."/>
            <person name="Murray J.D."/>
            <person name="Naoumkina M.A."/>
            <person name="Rosen B."/>
            <person name="Silverstein K.A."/>
            <person name="Tang H."/>
            <person name="Rombauts S."/>
            <person name="Zhao P.X."/>
            <person name="Zhou P."/>
            <person name="Barbe V."/>
            <person name="Bardou P."/>
            <person name="Bechner M."/>
            <person name="Bellec A."/>
            <person name="Berger A."/>
            <person name="Berges H."/>
            <person name="Bidwell S."/>
            <person name="Bisseling T."/>
            <person name="Choisne N."/>
            <person name="Couloux A."/>
            <person name="Denny R."/>
            <person name="Deshpande S."/>
            <person name="Dai X."/>
            <person name="Doyle J.J."/>
            <person name="Dudez A.M."/>
            <person name="Farmer A.D."/>
            <person name="Fouteau S."/>
            <person name="Franken C."/>
            <person name="Gibelin C."/>
            <person name="Gish J."/>
            <person name="Goldstein S."/>
            <person name="Gonzalez A.J."/>
            <person name="Green P.J."/>
            <person name="Hallab A."/>
            <person name="Hartog M."/>
            <person name="Hua A."/>
            <person name="Humphray S.J."/>
            <person name="Jeong D.H."/>
            <person name="Jing Y."/>
            <person name="Jocker A."/>
            <person name="Kenton S.M."/>
            <person name="Kim D.J."/>
            <person name="Klee K."/>
            <person name="Lai H."/>
            <person name="Lang C."/>
            <person name="Lin S."/>
            <person name="Macmil S.L."/>
            <person name="Magdelenat G."/>
            <person name="Matthews L."/>
            <person name="McCorrison J."/>
            <person name="Monaghan E.L."/>
            <person name="Mun J.H."/>
            <person name="Najar F.Z."/>
            <person name="Nicholson C."/>
            <person name="Noirot C."/>
            <person name="O'Bleness M."/>
            <person name="Paule C.R."/>
            <person name="Poulain J."/>
            <person name="Prion F."/>
            <person name="Qin B."/>
            <person name="Qu C."/>
            <person name="Retzel E.F."/>
            <person name="Riddle C."/>
            <person name="Sallet E."/>
            <person name="Samain S."/>
            <person name="Samson N."/>
            <person name="Sanders I."/>
            <person name="Saurat O."/>
            <person name="Scarpelli C."/>
            <person name="Schiex T."/>
            <person name="Segurens B."/>
            <person name="Severin A.J."/>
            <person name="Sherrier D.J."/>
            <person name="Shi R."/>
            <person name="Sims S."/>
            <person name="Singer S.R."/>
            <person name="Sinharoy S."/>
            <person name="Sterck L."/>
            <person name="Viollet A."/>
            <person name="Wang B.B."/>
            <person name="Wang K."/>
            <person name="Wang M."/>
            <person name="Wang X."/>
            <person name="Warfsmann J."/>
            <person name="Weissenbach J."/>
            <person name="White D.D."/>
            <person name="White J.D."/>
            <person name="Wiley G.B."/>
            <person name="Wincker P."/>
            <person name="Xing Y."/>
            <person name="Yang L."/>
            <person name="Yao Z."/>
            <person name="Ying F."/>
            <person name="Zhai J."/>
            <person name="Zhou L."/>
            <person name="Zuber A."/>
            <person name="Denarie J."/>
            <person name="Dixon R.A."/>
            <person name="May G.D."/>
            <person name="Schwartz D.C."/>
            <person name="Rogers J."/>
            <person name="Quetier F."/>
            <person name="Town C.D."/>
            <person name="Roe B.A."/>
        </authorList>
    </citation>
    <scope>NUCLEOTIDE SEQUENCE [LARGE SCALE GENOMIC DNA]</scope>
    <source>
        <strain evidence="3">A17</strain>
        <strain evidence="5 6">cv. Jemalong A17</strain>
    </source>
</reference>
<sequence>MAEILKFVYALIIFLSFILAVISEDIENCETHSDCPHYMCTSPETPWCVAYQCGCY</sequence>
<dbReference type="InterPro" id="IPR009810">
    <property type="entry name" value="Nodulin_late_dom"/>
</dbReference>
<evidence type="ECO:0000259" key="2">
    <source>
        <dbReference type="Pfam" id="PF07127"/>
    </source>
</evidence>
<proteinExistence type="predicted"/>
<dbReference type="GO" id="GO:0046872">
    <property type="term" value="F:metal ion binding"/>
    <property type="evidence" value="ECO:0007669"/>
    <property type="project" value="InterPro"/>
</dbReference>
<feature type="signal peptide" evidence="1">
    <location>
        <begin position="1"/>
        <end position="23"/>
    </location>
</feature>
<evidence type="ECO:0000256" key="1">
    <source>
        <dbReference type="SAM" id="SignalP"/>
    </source>
</evidence>
<feature type="domain" description="Late nodulin" evidence="2">
    <location>
        <begin position="1"/>
        <end position="53"/>
    </location>
</feature>
<feature type="chain" id="PRO_5014500448" evidence="1">
    <location>
        <begin position="24"/>
        <end position="56"/>
    </location>
</feature>